<dbReference type="OrthoDB" id="9807885at2"/>
<dbReference type="CDD" id="cd00610">
    <property type="entry name" value="OAT_like"/>
    <property type="match status" value="1"/>
</dbReference>
<dbReference type="GO" id="GO:0030170">
    <property type="term" value="F:pyridoxal phosphate binding"/>
    <property type="evidence" value="ECO:0007669"/>
    <property type="project" value="InterPro"/>
</dbReference>
<dbReference type="STRING" id="1173111.SAMN05444955_10640"/>
<organism evidence="4 5">
    <name type="scientific">Lihuaxuella thermophila</name>
    <dbReference type="NCBI Taxonomy" id="1173111"/>
    <lineage>
        <taxon>Bacteria</taxon>
        <taxon>Bacillati</taxon>
        <taxon>Bacillota</taxon>
        <taxon>Bacilli</taxon>
        <taxon>Bacillales</taxon>
        <taxon>Thermoactinomycetaceae</taxon>
        <taxon>Lihuaxuella</taxon>
    </lineage>
</organism>
<evidence type="ECO:0000256" key="1">
    <source>
        <dbReference type="ARBA" id="ARBA00001933"/>
    </source>
</evidence>
<dbReference type="Pfam" id="PF00202">
    <property type="entry name" value="Aminotran_3"/>
    <property type="match status" value="1"/>
</dbReference>
<dbReference type="RefSeq" id="WP_089967101.1">
    <property type="nucleotide sequence ID" value="NZ_FOCQ01000006.1"/>
</dbReference>
<dbReference type="InterPro" id="IPR015422">
    <property type="entry name" value="PyrdxlP-dep_Trfase_small"/>
</dbReference>
<dbReference type="PROSITE" id="PS00600">
    <property type="entry name" value="AA_TRANSFER_CLASS_3"/>
    <property type="match status" value="1"/>
</dbReference>
<dbReference type="Gene3D" id="3.40.640.10">
    <property type="entry name" value="Type I PLP-dependent aspartate aminotransferase-like (Major domain)"/>
    <property type="match status" value="1"/>
</dbReference>
<keyword evidence="2 3" id="KW-0663">Pyridoxal phosphate</keyword>
<reference evidence="4 5" key="1">
    <citation type="submission" date="2016-10" db="EMBL/GenBank/DDBJ databases">
        <authorList>
            <person name="de Groot N.N."/>
        </authorList>
    </citation>
    <scope>NUCLEOTIDE SEQUENCE [LARGE SCALE GENOMIC DNA]</scope>
    <source>
        <strain evidence="4 5">DSM 46701</strain>
    </source>
</reference>
<protein>
    <submittedName>
        <fullName evidence="4">Glutamate-1-semialdehyde 2,1-aminomutase</fullName>
    </submittedName>
</protein>
<dbReference type="EMBL" id="FOCQ01000006">
    <property type="protein sequence ID" value="SEN12250.1"/>
    <property type="molecule type" value="Genomic_DNA"/>
</dbReference>
<comment type="similarity">
    <text evidence="3">Belongs to the class-III pyridoxal-phosphate-dependent aminotransferase family.</text>
</comment>
<evidence type="ECO:0000256" key="2">
    <source>
        <dbReference type="ARBA" id="ARBA00022898"/>
    </source>
</evidence>
<comment type="cofactor">
    <cofactor evidence="1">
        <name>pyridoxal 5'-phosphate</name>
        <dbReference type="ChEBI" id="CHEBI:597326"/>
    </cofactor>
</comment>
<proteinExistence type="inferred from homology"/>
<keyword evidence="5" id="KW-1185">Reference proteome</keyword>
<dbReference type="AlphaFoldDB" id="A0A1H8DYI2"/>
<dbReference type="InterPro" id="IPR049704">
    <property type="entry name" value="Aminotrans_3_PPA_site"/>
</dbReference>
<dbReference type="GO" id="GO:0008483">
    <property type="term" value="F:transaminase activity"/>
    <property type="evidence" value="ECO:0007669"/>
    <property type="project" value="InterPro"/>
</dbReference>
<sequence length="473" mass="52325">METSYLQKTPTSLQLHNEAKQFIPGGVTANIKFFAPYPIVMNRAGGAYLYDVDQNPYIDYNLCYGALILGHGNERVTAAVREQLATMGTTIFGTPHRLETEMAKLLIDLYPGIESVRYTNSGLEATLLAIRLATAWTGRKKLAKFEGHYHGGYDQVLISVHPSERERNHPPAVKPDSLGLPDYYTENTVVLPFNDLEQTAEILKKHRHEIAAVILEPVQGGYLPPDLAFLRGVRELTKEYGMVLIFDEVKTGFRVGLSGAQGRYGVTPDLTALGKVLGGGFPIGAVGGQREIMELCSPARGADILSNDPHQSSPSDTEILFHSGTYNGHPMILAAGLATIRSLQQPGTYAQLEEGTMKLRRGMEEILDRFGIPGHTVGEGSIFNIVLADQRVKQIQDVLRSDLSLRKELDVALLSQGIYIKPLNRFSLSTAHRSEVIHETLERFEQGVKRLAKGRWSRVSNQRCLSAYPSKEQ</sequence>
<dbReference type="SUPFAM" id="SSF53383">
    <property type="entry name" value="PLP-dependent transferases"/>
    <property type="match status" value="1"/>
</dbReference>
<dbReference type="Gene3D" id="3.90.1150.10">
    <property type="entry name" value="Aspartate Aminotransferase, domain 1"/>
    <property type="match status" value="1"/>
</dbReference>
<dbReference type="InterPro" id="IPR015424">
    <property type="entry name" value="PyrdxlP-dep_Trfase"/>
</dbReference>
<evidence type="ECO:0000256" key="3">
    <source>
        <dbReference type="RuleBase" id="RU003560"/>
    </source>
</evidence>
<dbReference type="InterPro" id="IPR005814">
    <property type="entry name" value="Aminotrans_3"/>
</dbReference>
<accession>A0A1H8DYI2</accession>
<name>A0A1H8DYI2_9BACL</name>
<evidence type="ECO:0000313" key="5">
    <source>
        <dbReference type="Proteomes" id="UP000199695"/>
    </source>
</evidence>
<dbReference type="InterPro" id="IPR015421">
    <property type="entry name" value="PyrdxlP-dep_Trfase_major"/>
</dbReference>
<dbReference type="PANTHER" id="PTHR43713:SF3">
    <property type="entry name" value="GLUTAMATE-1-SEMIALDEHYDE 2,1-AMINOMUTASE 1, CHLOROPLASTIC-RELATED"/>
    <property type="match status" value="1"/>
</dbReference>
<dbReference type="Proteomes" id="UP000199695">
    <property type="component" value="Unassembled WGS sequence"/>
</dbReference>
<gene>
    <name evidence="4" type="ORF">SAMN05444955_10640</name>
</gene>
<dbReference type="PANTHER" id="PTHR43713">
    <property type="entry name" value="GLUTAMATE-1-SEMIALDEHYDE 2,1-AMINOMUTASE"/>
    <property type="match status" value="1"/>
</dbReference>
<evidence type="ECO:0000313" key="4">
    <source>
        <dbReference type="EMBL" id="SEN12250.1"/>
    </source>
</evidence>